<proteinExistence type="predicted"/>
<dbReference type="InterPro" id="IPR013887">
    <property type="entry name" value="UPF0592"/>
</dbReference>
<dbReference type="PANTHER" id="PTHR35397">
    <property type="entry name" value="C2 DOMAIN-CONTAINING PROTEIN-RELATED"/>
    <property type="match status" value="1"/>
</dbReference>
<protein>
    <submittedName>
        <fullName evidence="1">Uncharacterized protein</fullName>
    </submittedName>
</protein>
<sequence length="595" mass="66113">MAAWVATFRDRVGDVIEGGLTVDLCVKVPLLEEMAGLLEAHQRMDNGDTKPLQESLLALGVLLLKHVEHVSIVRVQHLCYRLLILVLQRDEFLLGHLGFDFNTQDVRMDGDRESWRLVGLYRKLLGDAFTFTSALLRRNVLSTEAQALCAAIAARAYFVFPLLQASFVDICNWRACQLSPTRPQELQTTLTAQRRCDMDKCTDTGLMDACPDVFHWGWLAKASDLTTLLPDDSPWRLLLATDGTMFVRFVEAFVEYLTTVFDRCIPGQAAHVNWAMVPGYTDLMHLFAPFVYDAIVWLNHVPAATELAISAMFPMTHSLGDSALDCATRTMANPRMVTLLVPCAMVGLQRHPSCHPVGLTRTLGAVSRWLTAAAQPFAGAAAGDHSCGGNNMPVRLQSLHLYPSFASLDTVLPVVISWLSTPDDSVLVPTLQWLAEHLPHLPMDAKEVLVAALLHPHTFFPLFLHWSPRVRRTCHRLLVYQLFRHDRRQLQLASDAYALRQQPTPVKVHDLAKVSDSPNLMLDISSASKVDTHLFVLTAPAADPAAFPEALSIFVDEALDEYAGCLIEYYAACAEAESALGRRLWSDEVVAPPTF</sequence>
<keyword evidence="2" id="KW-1185">Reference proteome</keyword>
<dbReference type="AlphaFoldDB" id="A0A1V9YZR1"/>
<dbReference type="OrthoDB" id="68069at2759"/>
<reference evidence="1 2" key="1">
    <citation type="journal article" date="2014" name="Genome Biol. Evol.">
        <title>The secreted proteins of Achlya hypogyna and Thraustotheca clavata identify the ancestral oomycete secretome and reveal gene acquisitions by horizontal gene transfer.</title>
        <authorList>
            <person name="Misner I."/>
            <person name="Blouin N."/>
            <person name="Leonard G."/>
            <person name="Richards T.A."/>
            <person name="Lane C.E."/>
        </authorList>
    </citation>
    <scope>NUCLEOTIDE SEQUENCE [LARGE SCALE GENOMIC DNA]</scope>
    <source>
        <strain evidence="1 2">ATCC 48635</strain>
    </source>
</reference>
<dbReference type="EMBL" id="JNBR01000545">
    <property type="protein sequence ID" value="OQR91256.1"/>
    <property type="molecule type" value="Genomic_DNA"/>
</dbReference>
<name>A0A1V9YZR1_ACHHY</name>
<dbReference type="Proteomes" id="UP000243579">
    <property type="component" value="Unassembled WGS sequence"/>
</dbReference>
<accession>A0A1V9YZR1</accession>
<evidence type="ECO:0000313" key="2">
    <source>
        <dbReference type="Proteomes" id="UP000243579"/>
    </source>
</evidence>
<comment type="caution">
    <text evidence="1">The sequence shown here is derived from an EMBL/GenBank/DDBJ whole genome shotgun (WGS) entry which is preliminary data.</text>
</comment>
<dbReference type="Pfam" id="PF08578">
    <property type="entry name" value="DUF1765"/>
    <property type="match status" value="1"/>
</dbReference>
<organism evidence="1 2">
    <name type="scientific">Achlya hypogyna</name>
    <name type="common">Oomycete</name>
    <name type="synonym">Protoachlya hypogyna</name>
    <dbReference type="NCBI Taxonomy" id="1202772"/>
    <lineage>
        <taxon>Eukaryota</taxon>
        <taxon>Sar</taxon>
        <taxon>Stramenopiles</taxon>
        <taxon>Oomycota</taxon>
        <taxon>Saprolegniomycetes</taxon>
        <taxon>Saprolegniales</taxon>
        <taxon>Achlyaceae</taxon>
        <taxon>Achlya</taxon>
    </lineage>
</organism>
<dbReference type="PANTHER" id="PTHR35397:SF1">
    <property type="entry name" value="ARMADILLO-LIKE HELICAL DOMAIN-CONTAINING PROTEIN"/>
    <property type="match status" value="1"/>
</dbReference>
<gene>
    <name evidence="1" type="ORF">ACHHYP_04831</name>
</gene>
<evidence type="ECO:0000313" key="1">
    <source>
        <dbReference type="EMBL" id="OQR91256.1"/>
    </source>
</evidence>